<organism evidence="2 3">
    <name type="scientific">Marinobacter daqiaonensis</name>
    <dbReference type="NCBI Taxonomy" id="650891"/>
    <lineage>
        <taxon>Bacteria</taxon>
        <taxon>Pseudomonadati</taxon>
        <taxon>Pseudomonadota</taxon>
        <taxon>Gammaproteobacteria</taxon>
        <taxon>Pseudomonadales</taxon>
        <taxon>Marinobacteraceae</taxon>
        <taxon>Marinobacter</taxon>
    </lineage>
</organism>
<dbReference type="Pfam" id="PF11911">
    <property type="entry name" value="DUF3429"/>
    <property type="match status" value="1"/>
</dbReference>
<sequence length="148" mass="17148">MISVERLAIFVGLAGLLPFLAGAIGLFVMPDHADWLVRWFYIYSAGILAFMSGIYWPVAMQLENRCYPLSPIVTLAISQVLFLVGGLALLLPLEWRTLVYPVAYLALCLIDVRWLYNYWPRWYRRLRMTLTLIVVLCQTVVMGWLYLR</sequence>
<dbReference type="OrthoDB" id="8591832at2"/>
<name>A0A1I6IJ05_9GAMM</name>
<keyword evidence="3" id="KW-1185">Reference proteome</keyword>
<feature type="transmembrane region" description="Helical" evidence="1">
    <location>
        <begin position="7"/>
        <end position="28"/>
    </location>
</feature>
<proteinExistence type="predicted"/>
<keyword evidence="1" id="KW-0472">Membrane</keyword>
<feature type="transmembrane region" description="Helical" evidence="1">
    <location>
        <begin position="128"/>
        <end position="147"/>
    </location>
</feature>
<feature type="transmembrane region" description="Helical" evidence="1">
    <location>
        <begin position="72"/>
        <end position="92"/>
    </location>
</feature>
<keyword evidence="1" id="KW-1133">Transmembrane helix</keyword>
<accession>A0A1I6IJ05</accession>
<dbReference type="PANTHER" id="PTHR15887:SF1">
    <property type="entry name" value="TRANSMEMBRANE PROTEIN 69"/>
    <property type="match status" value="1"/>
</dbReference>
<feature type="transmembrane region" description="Helical" evidence="1">
    <location>
        <begin position="98"/>
        <end position="116"/>
    </location>
</feature>
<dbReference type="InterPro" id="IPR021836">
    <property type="entry name" value="DUF3429"/>
</dbReference>
<evidence type="ECO:0000313" key="2">
    <source>
        <dbReference type="EMBL" id="SFR66683.1"/>
    </source>
</evidence>
<gene>
    <name evidence="2" type="ORF">SAMN05216203_2372</name>
</gene>
<evidence type="ECO:0008006" key="4">
    <source>
        <dbReference type="Google" id="ProtNLM"/>
    </source>
</evidence>
<feature type="transmembrane region" description="Helical" evidence="1">
    <location>
        <begin position="40"/>
        <end position="60"/>
    </location>
</feature>
<evidence type="ECO:0000313" key="3">
    <source>
        <dbReference type="Proteomes" id="UP000198644"/>
    </source>
</evidence>
<dbReference type="PANTHER" id="PTHR15887">
    <property type="entry name" value="TRANSMEMBRANE PROTEIN 69"/>
    <property type="match status" value="1"/>
</dbReference>
<keyword evidence="1" id="KW-0812">Transmembrane</keyword>
<dbReference type="EMBL" id="FOYW01000001">
    <property type="protein sequence ID" value="SFR66683.1"/>
    <property type="molecule type" value="Genomic_DNA"/>
</dbReference>
<dbReference type="Proteomes" id="UP000198644">
    <property type="component" value="Unassembled WGS sequence"/>
</dbReference>
<dbReference type="AlphaFoldDB" id="A0A1I6IJ05"/>
<dbReference type="STRING" id="650891.SAMN05216203_2372"/>
<evidence type="ECO:0000256" key="1">
    <source>
        <dbReference type="SAM" id="Phobius"/>
    </source>
</evidence>
<reference evidence="2 3" key="1">
    <citation type="submission" date="2016-10" db="EMBL/GenBank/DDBJ databases">
        <authorList>
            <person name="de Groot N.N."/>
        </authorList>
    </citation>
    <scope>NUCLEOTIDE SEQUENCE [LARGE SCALE GENOMIC DNA]</scope>
    <source>
        <strain evidence="2 3">CGMCC 1.9167</strain>
    </source>
</reference>
<protein>
    <recommendedName>
        <fullName evidence="4">Aspartate kinase</fullName>
    </recommendedName>
</protein>